<evidence type="ECO:0000313" key="2">
    <source>
        <dbReference type="EMBL" id="UUX48752.1"/>
    </source>
</evidence>
<proteinExistence type="predicted"/>
<dbReference type="Pfam" id="PF05437">
    <property type="entry name" value="AzlD"/>
    <property type="match status" value="1"/>
</dbReference>
<dbReference type="EMBL" id="CP102480">
    <property type="protein sequence ID" value="UUX48752.1"/>
    <property type="molecule type" value="Genomic_DNA"/>
</dbReference>
<accession>A0A9J7AMS1</accession>
<evidence type="ECO:0000256" key="1">
    <source>
        <dbReference type="SAM" id="Phobius"/>
    </source>
</evidence>
<feature type="transmembrane region" description="Helical" evidence="1">
    <location>
        <begin position="50"/>
        <end position="70"/>
    </location>
</feature>
<keyword evidence="3" id="KW-1185">Reference proteome</keyword>
<dbReference type="RefSeq" id="WP_257767254.1">
    <property type="nucleotide sequence ID" value="NZ_CP102480.1"/>
</dbReference>
<dbReference type="KEGG" id="naci:NUH88_15220"/>
<feature type="transmembrane region" description="Helical" evidence="1">
    <location>
        <begin position="76"/>
        <end position="104"/>
    </location>
</feature>
<dbReference type="InterPro" id="IPR008407">
    <property type="entry name" value="Brnchd-chn_aa_trnsp_AzlD"/>
</dbReference>
<organism evidence="2 3">
    <name type="scientific">Nisaea acidiphila</name>
    <dbReference type="NCBI Taxonomy" id="1862145"/>
    <lineage>
        <taxon>Bacteria</taxon>
        <taxon>Pseudomonadati</taxon>
        <taxon>Pseudomonadota</taxon>
        <taxon>Alphaproteobacteria</taxon>
        <taxon>Rhodospirillales</taxon>
        <taxon>Thalassobaculaceae</taxon>
        <taxon>Nisaea</taxon>
    </lineage>
</organism>
<reference evidence="2" key="1">
    <citation type="submission" date="2022-08" db="EMBL/GenBank/DDBJ databases">
        <title>Nisaea acidiphila sp. nov., isolated from a marine algal debris and emended description of the genus Nisaea Urios et al. 2008.</title>
        <authorList>
            <person name="Kwon K."/>
        </authorList>
    </citation>
    <scope>NUCLEOTIDE SEQUENCE</scope>
    <source>
        <strain evidence="2">MEBiC11861</strain>
    </source>
</reference>
<dbReference type="AlphaFoldDB" id="A0A9J7AMS1"/>
<gene>
    <name evidence="2" type="ORF">NUH88_15220</name>
</gene>
<sequence length="109" mass="11443">MTADLFALDMSFDTTALVAILLMGAVTYFTRLGGFLMMRWIPEGGFVSRWLQAIPGAVLVAILAPTVWNIGWLERAGLVVTLGLSALGSNALVAVLCGTAAVAVGRALF</sequence>
<evidence type="ECO:0000313" key="3">
    <source>
        <dbReference type="Proteomes" id="UP001060336"/>
    </source>
</evidence>
<keyword evidence="1" id="KW-1133">Transmembrane helix</keyword>
<protein>
    <submittedName>
        <fullName evidence="2">AzlD domain-containing protein</fullName>
    </submittedName>
</protein>
<keyword evidence="1" id="KW-0812">Transmembrane</keyword>
<feature type="transmembrane region" description="Helical" evidence="1">
    <location>
        <begin position="16"/>
        <end position="38"/>
    </location>
</feature>
<keyword evidence="1" id="KW-0472">Membrane</keyword>
<dbReference type="Proteomes" id="UP001060336">
    <property type="component" value="Chromosome"/>
</dbReference>
<name>A0A9J7AMS1_9PROT</name>